<evidence type="ECO:0000313" key="2">
    <source>
        <dbReference type="EMBL" id="TGY36955.1"/>
    </source>
</evidence>
<dbReference type="Proteomes" id="UP000309566">
    <property type="component" value="Unassembled WGS sequence"/>
</dbReference>
<keyword evidence="1" id="KW-1133">Transmembrane helix</keyword>
<dbReference type="EMBL" id="SRYX01000024">
    <property type="protein sequence ID" value="TGY36955.1"/>
    <property type="molecule type" value="Genomic_DNA"/>
</dbReference>
<comment type="caution">
    <text evidence="2">The sequence shown here is derived from an EMBL/GenBank/DDBJ whole genome shotgun (WGS) entry which is preliminary data.</text>
</comment>
<feature type="transmembrane region" description="Helical" evidence="1">
    <location>
        <begin position="76"/>
        <end position="104"/>
    </location>
</feature>
<name>A0A4S2D6U1_9BACE</name>
<protein>
    <submittedName>
        <fullName evidence="2">Uncharacterized protein</fullName>
    </submittedName>
</protein>
<keyword evidence="1" id="KW-0472">Membrane</keyword>
<evidence type="ECO:0000313" key="3">
    <source>
        <dbReference type="Proteomes" id="UP000309566"/>
    </source>
</evidence>
<dbReference type="RefSeq" id="WP_135999493.1">
    <property type="nucleotide sequence ID" value="NZ_SRYX01000024.1"/>
</dbReference>
<accession>A0A4S2D6U1</accession>
<evidence type="ECO:0000256" key="1">
    <source>
        <dbReference type="SAM" id="Phobius"/>
    </source>
</evidence>
<sequence>MTKISQCNQCQIGKGVHCEYYFPFDDSDCTHFKLGENKAQEKRLSLSKYGYYLLLIACYLIVRSIGGWHFNFVYEVLFICGLGLFYCFAKVLLIGGIKLFYYLVKRIFKSYPYMEIRKATISTLKNLGCQPEIDKETGNMSFKYQGEEFFVVVEAETIITFYDTWWGTLDLDDPLLDNLKEAINQTNMNAMPVTLYSISENENKLGVHSRYQLIFTKDTPNKEELFNAILNSFFEVHQEVKGRFSALNDIQDKKEEKERIRIKGFSNSER</sequence>
<feature type="transmembrane region" description="Helical" evidence="1">
    <location>
        <begin position="49"/>
        <end position="70"/>
    </location>
</feature>
<gene>
    <name evidence="2" type="ORF">E5353_08210</name>
</gene>
<proteinExistence type="predicted"/>
<reference evidence="2 3" key="1">
    <citation type="submission" date="2019-04" db="EMBL/GenBank/DDBJ databases">
        <title>Microbes associate with the intestines of laboratory mice.</title>
        <authorList>
            <person name="Navarre W."/>
            <person name="Wong E."/>
            <person name="Huang K."/>
            <person name="Tropini C."/>
            <person name="Ng K."/>
            <person name="Yu B."/>
        </authorList>
    </citation>
    <scope>NUCLEOTIDE SEQUENCE [LARGE SCALE GENOMIC DNA]</scope>
    <source>
        <strain evidence="2 3">NM63_1-25</strain>
    </source>
</reference>
<keyword evidence="1" id="KW-0812">Transmembrane</keyword>
<dbReference type="AlphaFoldDB" id="A0A4S2D6U1"/>
<organism evidence="2 3">
    <name type="scientific">Bacteroides caecimuris</name>
    <dbReference type="NCBI Taxonomy" id="1796613"/>
    <lineage>
        <taxon>Bacteria</taxon>
        <taxon>Pseudomonadati</taxon>
        <taxon>Bacteroidota</taxon>
        <taxon>Bacteroidia</taxon>
        <taxon>Bacteroidales</taxon>
        <taxon>Bacteroidaceae</taxon>
        <taxon>Bacteroides</taxon>
    </lineage>
</organism>